<reference evidence="1 2" key="1">
    <citation type="submission" date="2020-01" db="EMBL/GenBank/DDBJ databases">
        <authorList>
            <person name="Kim M.K."/>
        </authorList>
    </citation>
    <scope>NUCLEOTIDE SEQUENCE [LARGE SCALE GENOMIC DNA]</scope>
    <source>
        <strain evidence="1 2">BT213</strain>
    </source>
</reference>
<dbReference type="Proteomes" id="UP000478546">
    <property type="component" value="Unassembled WGS sequence"/>
</dbReference>
<evidence type="ECO:0000313" key="2">
    <source>
        <dbReference type="Proteomes" id="UP000478546"/>
    </source>
</evidence>
<comment type="caution">
    <text evidence="1">The sequence shown here is derived from an EMBL/GenBank/DDBJ whole genome shotgun (WGS) entry which is preliminary data.</text>
</comment>
<sequence>MTLSQFNTYTGAARLEIIEELGNFIAFRGRRGYRIALYDLGSFFAEIWSNPQTDYISLVRGFESKRALEPYLTQINLMEMFEW</sequence>
<dbReference type="AlphaFoldDB" id="A0A6B2GWG3"/>
<protein>
    <submittedName>
        <fullName evidence="1">Uncharacterized protein</fullName>
    </submittedName>
</protein>
<evidence type="ECO:0000313" key="1">
    <source>
        <dbReference type="EMBL" id="NDK55269.1"/>
    </source>
</evidence>
<organism evidence="1 2">
    <name type="scientific">Pontibacter fetidus</name>
    <dbReference type="NCBI Taxonomy" id="2700082"/>
    <lineage>
        <taxon>Bacteria</taxon>
        <taxon>Pseudomonadati</taxon>
        <taxon>Bacteroidota</taxon>
        <taxon>Cytophagia</taxon>
        <taxon>Cytophagales</taxon>
        <taxon>Hymenobacteraceae</taxon>
        <taxon>Pontibacter</taxon>
    </lineage>
</organism>
<dbReference type="EMBL" id="JAAEAA010000005">
    <property type="protein sequence ID" value="NDK55269.1"/>
    <property type="molecule type" value="Genomic_DNA"/>
</dbReference>
<dbReference type="RefSeq" id="WP_162345329.1">
    <property type="nucleotide sequence ID" value="NZ_JAAEAA010000005.1"/>
</dbReference>
<accession>A0A6B2GWG3</accession>
<keyword evidence="2" id="KW-1185">Reference proteome</keyword>
<proteinExistence type="predicted"/>
<gene>
    <name evidence="1" type="ORF">GWO68_05000</name>
</gene>
<name>A0A6B2GWG3_9BACT</name>